<evidence type="ECO:0000256" key="1">
    <source>
        <dbReference type="SAM" id="MobiDB-lite"/>
    </source>
</evidence>
<evidence type="ECO:0000313" key="2">
    <source>
        <dbReference type="EMBL" id="BAS86604.1"/>
    </source>
</evidence>
<reference evidence="3" key="1">
    <citation type="journal article" date="2005" name="Nature">
        <title>The map-based sequence of the rice genome.</title>
        <authorList>
            <consortium name="International rice genome sequencing project (IRGSP)"/>
            <person name="Matsumoto T."/>
            <person name="Wu J."/>
            <person name="Kanamori H."/>
            <person name="Katayose Y."/>
            <person name="Fujisawa M."/>
            <person name="Namiki N."/>
            <person name="Mizuno H."/>
            <person name="Yamamoto K."/>
            <person name="Antonio B.A."/>
            <person name="Baba T."/>
            <person name="Sakata K."/>
            <person name="Nagamura Y."/>
            <person name="Aoki H."/>
            <person name="Arikawa K."/>
            <person name="Arita K."/>
            <person name="Bito T."/>
            <person name="Chiden Y."/>
            <person name="Fujitsuka N."/>
            <person name="Fukunaka R."/>
            <person name="Hamada M."/>
            <person name="Harada C."/>
            <person name="Hayashi A."/>
            <person name="Hijishita S."/>
            <person name="Honda M."/>
            <person name="Hosokawa S."/>
            <person name="Ichikawa Y."/>
            <person name="Idonuma A."/>
            <person name="Iijima M."/>
            <person name="Ikeda M."/>
            <person name="Ikeno M."/>
            <person name="Ito K."/>
            <person name="Ito S."/>
            <person name="Ito T."/>
            <person name="Ito Y."/>
            <person name="Ito Y."/>
            <person name="Iwabuchi A."/>
            <person name="Kamiya K."/>
            <person name="Karasawa W."/>
            <person name="Kurita K."/>
            <person name="Katagiri S."/>
            <person name="Kikuta A."/>
            <person name="Kobayashi H."/>
            <person name="Kobayashi N."/>
            <person name="Machita K."/>
            <person name="Maehara T."/>
            <person name="Masukawa M."/>
            <person name="Mizubayashi T."/>
            <person name="Mukai Y."/>
            <person name="Nagasaki H."/>
            <person name="Nagata Y."/>
            <person name="Naito S."/>
            <person name="Nakashima M."/>
            <person name="Nakama Y."/>
            <person name="Nakamichi Y."/>
            <person name="Nakamura M."/>
            <person name="Meguro A."/>
            <person name="Negishi M."/>
            <person name="Ohta I."/>
            <person name="Ohta T."/>
            <person name="Okamoto M."/>
            <person name="Ono N."/>
            <person name="Saji S."/>
            <person name="Sakaguchi M."/>
            <person name="Sakai K."/>
            <person name="Shibata M."/>
            <person name="Shimokawa T."/>
            <person name="Song J."/>
            <person name="Takazaki Y."/>
            <person name="Terasawa K."/>
            <person name="Tsugane M."/>
            <person name="Tsuji K."/>
            <person name="Ueda S."/>
            <person name="Waki K."/>
            <person name="Yamagata H."/>
            <person name="Yamamoto M."/>
            <person name="Yamamoto S."/>
            <person name="Yamane H."/>
            <person name="Yoshiki S."/>
            <person name="Yoshihara R."/>
            <person name="Yukawa K."/>
            <person name="Zhong H."/>
            <person name="Yano M."/>
            <person name="Yuan Q."/>
            <person name="Ouyang S."/>
            <person name="Liu J."/>
            <person name="Jones K.M."/>
            <person name="Gansberger K."/>
            <person name="Moffat K."/>
            <person name="Hill J."/>
            <person name="Bera J."/>
            <person name="Fadrosh D."/>
            <person name="Jin S."/>
            <person name="Johri S."/>
            <person name="Kim M."/>
            <person name="Overton L."/>
            <person name="Reardon M."/>
            <person name="Tsitrin T."/>
            <person name="Vuong H."/>
            <person name="Weaver B."/>
            <person name="Ciecko A."/>
            <person name="Tallon L."/>
            <person name="Jackson J."/>
            <person name="Pai G."/>
            <person name="Aken S.V."/>
            <person name="Utterback T."/>
            <person name="Reidmuller S."/>
            <person name="Feldblyum T."/>
            <person name="Hsiao J."/>
            <person name="Zismann V."/>
            <person name="Iobst S."/>
            <person name="de Vazeille A.R."/>
            <person name="Buell C.R."/>
            <person name="Ying K."/>
            <person name="Li Y."/>
            <person name="Lu T."/>
            <person name="Huang Y."/>
            <person name="Zhao Q."/>
            <person name="Feng Q."/>
            <person name="Zhang L."/>
            <person name="Zhu J."/>
            <person name="Weng Q."/>
            <person name="Mu J."/>
            <person name="Lu Y."/>
            <person name="Fan D."/>
            <person name="Liu Y."/>
            <person name="Guan J."/>
            <person name="Zhang Y."/>
            <person name="Yu S."/>
            <person name="Liu X."/>
            <person name="Zhang Y."/>
            <person name="Hong G."/>
            <person name="Han B."/>
            <person name="Choisne N."/>
            <person name="Demange N."/>
            <person name="Orjeda G."/>
            <person name="Samain S."/>
            <person name="Cattolico L."/>
            <person name="Pelletier E."/>
            <person name="Couloux A."/>
            <person name="Segurens B."/>
            <person name="Wincker P."/>
            <person name="D'Hont A."/>
            <person name="Scarpelli C."/>
            <person name="Weissenbach J."/>
            <person name="Salanoubat M."/>
            <person name="Quetier F."/>
            <person name="Yu Y."/>
            <person name="Kim H.R."/>
            <person name="Rambo T."/>
            <person name="Currie J."/>
            <person name="Collura K."/>
            <person name="Luo M."/>
            <person name="Yang T."/>
            <person name="Ammiraju J.S.S."/>
            <person name="Engler F."/>
            <person name="Soderlund C."/>
            <person name="Wing R.A."/>
            <person name="Palmer L.E."/>
            <person name="de la Bastide M."/>
            <person name="Spiegel L."/>
            <person name="Nascimento L."/>
            <person name="Zutavern T."/>
            <person name="O'Shaughnessy A."/>
            <person name="Dike S."/>
            <person name="Dedhia N."/>
            <person name="Preston R."/>
            <person name="Balija V."/>
            <person name="McCombie W.R."/>
            <person name="Chow T."/>
            <person name="Chen H."/>
            <person name="Chung M."/>
            <person name="Chen C."/>
            <person name="Shaw J."/>
            <person name="Wu H."/>
            <person name="Hsiao K."/>
            <person name="Chao Y."/>
            <person name="Chu M."/>
            <person name="Cheng C."/>
            <person name="Hour A."/>
            <person name="Lee P."/>
            <person name="Lin S."/>
            <person name="Lin Y."/>
            <person name="Liou J."/>
            <person name="Liu S."/>
            <person name="Hsing Y."/>
            <person name="Raghuvanshi S."/>
            <person name="Mohanty A."/>
            <person name="Bharti A.K."/>
            <person name="Gaur A."/>
            <person name="Gupta V."/>
            <person name="Kumar D."/>
            <person name="Ravi V."/>
            <person name="Vij S."/>
            <person name="Kapur A."/>
            <person name="Khurana P."/>
            <person name="Khurana P."/>
            <person name="Khurana J.P."/>
            <person name="Tyagi A.K."/>
            <person name="Gaikwad K."/>
            <person name="Singh A."/>
            <person name="Dalal V."/>
            <person name="Srivastava S."/>
            <person name="Dixit A."/>
            <person name="Pal A.K."/>
            <person name="Ghazi I.A."/>
            <person name="Yadav M."/>
            <person name="Pandit A."/>
            <person name="Bhargava A."/>
            <person name="Sureshbabu K."/>
            <person name="Batra K."/>
            <person name="Sharma T.R."/>
            <person name="Mohapatra T."/>
            <person name="Singh N.K."/>
            <person name="Messing J."/>
            <person name="Nelson A.B."/>
            <person name="Fuks G."/>
            <person name="Kavchok S."/>
            <person name="Keizer G."/>
            <person name="Linton E."/>
            <person name="Llaca V."/>
            <person name="Song R."/>
            <person name="Tanyolac B."/>
            <person name="Young S."/>
            <person name="Ho-Il K."/>
            <person name="Hahn J.H."/>
            <person name="Sangsakoo G."/>
            <person name="Vanavichit A."/>
            <person name="de Mattos Luiz.A.T."/>
            <person name="Zimmer P.D."/>
            <person name="Malone G."/>
            <person name="Dellagostin O."/>
            <person name="de Oliveira A.C."/>
            <person name="Bevan M."/>
            <person name="Bancroft I."/>
            <person name="Minx P."/>
            <person name="Cordum H."/>
            <person name="Wilson R."/>
            <person name="Cheng Z."/>
            <person name="Jin W."/>
            <person name="Jiang J."/>
            <person name="Leong S.A."/>
            <person name="Iwama H."/>
            <person name="Gojobori T."/>
            <person name="Itoh T."/>
            <person name="Niimura Y."/>
            <person name="Fujii Y."/>
            <person name="Habara T."/>
            <person name="Sakai H."/>
            <person name="Sato Y."/>
            <person name="Wilson G."/>
            <person name="Kumar K."/>
            <person name="McCouch S."/>
            <person name="Juretic N."/>
            <person name="Hoen D."/>
            <person name="Wright S."/>
            <person name="Bruskiewich R."/>
            <person name="Bureau T."/>
            <person name="Miyao A."/>
            <person name="Hirochika H."/>
            <person name="Nishikawa T."/>
            <person name="Kadowaki K."/>
            <person name="Sugiura M."/>
            <person name="Burr B."/>
            <person name="Sasaki T."/>
        </authorList>
    </citation>
    <scope>NUCLEOTIDE SEQUENCE [LARGE SCALE GENOMIC DNA]</scope>
    <source>
        <strain evidence="3">cv. Nipponbare</strain>
    </source>
</reference>
<dbReference type="AlphaFoldDB" id="A0A0P0W3U9"/>
<reference evidence="2 3" key="3">
    <citation type="journal article" date="2013" name="Rice">
        <title>Improvement of the Oryza sativa Nipponbare reference genome using next generation sequence and optical map data.</title>
        <authorList>
            <person name="Kawahara Y."/>
            <person name="de la Bastide M."/>
            <person name="Hamilton J.P."/>
            <person name="Kanamori H."/>
            <person name="McCombie W.R."/>
            <person name="Ouyang S."/>
            <person name="Schwartz D.C."/>
            <person name="Tanaka T."/>
            <person name="Wu J."/>
            <person name="Zhou S."/>
            <person name="Childs K.L."/>
            <person name="Davidson R.M."/>
            <person name="Lin H."/>
            <person name="Quesada-Ocampo L."/>
            <person name="Vaillancourt B."/>
            <person name="Sakai H."/>
            <person name="Lee S.S."/>
            <person name="Kim J."/>
            <person name="Numa H."/>
            <person name="Itoh T."/>
            <person name="Buell C.R."/>
            <person name="Matsumoto T."/>
        </authorList>
    </citation>
    <scope>NUCLEOTIDE SEQUENCE [LARGE SCALE GENOMIC DNA]</scope>
    <source>
        <strain evidence="3">cv. Nipponbare</strain>
    </source>
</reference>
<dbReference type="Gramene" id="Os03t0772750-00">
    <property type="protein sequence ID" value="Os03t0772750-00"/>
    <property type="gene ID" value="Os03g0772750"/>
</dbReference>
<dbReference type="InParanoid" id="A0A0P0W3U9"/>
<reference evidence="2 3" key="2">
    <citation type="journal article" date="2013" name="Plant Cell Physiol.">
        <title>Rice Annotation Project Database (RAP-DB): an integrative and interactive database for rice genomics.</title>
        <authorList>
            <person name="Sakai H."/>
            <person name="Lee S.S."/>
            <person name="Tanaka T."/>
            <person name="Numa H."/>
            <person name="Kim J."/>
            <person name="Kawahara Y."/>
            <person name="Wakimoto H."/>
            <person name="Yang C.C."/>
            <person name="Iwamoto M."/>
            <person name="Abe T."/>
            <person name="Yamada Y."/>
            <person name="Muto A."/>
            <person name="Inokuchi H."/>
            <person name="Ikemura T."/>
            <person name="Matsumoto T."/>
            <person name="Sasaki T."/>
            <person name="Itoh T."/>
        </authorList>
    </citation>
    <scope>NUCLEOTIDE SEQUENCE [LARGE SCALE GENOMIC DNA]</scope>
    <source>
        <strain evidence="3">cv. Nipponbare</strain>
    </source>
</reference>
<keyword evidence="3" id="KW-1185">Reference proteome</keyword>
<feature type="compositionally biased region" description="Basic and acidic residues" evidence="1">
    <location>
        <begin position="82"/>
        <end position="113"/>
    </location>
</feature>
<organism evidence="2 3">
    <name type="scientific">Oryza sativa subsp. japonica</name>
    <name type="common">Rice</name>
    <dbReference type="NCBI Taxonomy" id="39947"/>
    <lineage>
        <taxon>Eukaryota</taxon>
        <taxon>Viridiplantae</taxon>
        <taxon>Streptophyta</taxon>
        <taxon>Embryophyta</taxon>
        <taxon>Tracheophyta</taxon>
        <taxon>Spermatophyta</taxon>
        <taxon>Magnoliopsida</taxon>
        <taxon>Liliopsida</taxon>
        <taxon>Poales</taxon>
        <taxon>Poaceae</taxon>
        <taxon>BOP clade</taxon>
        <taxon>Oryzoideae</taxon>
        <taxon>Oryzeae</taxon>
        <taxon>Oryzinae</taxon>
        <taxon>Oryza</taxon>
        <taxon>Oryza sativa</taxon>
    </lineage>
</organism>
<gene>
    <name evidence="2" type="ordered locus">Os03g0772750</name>
    <name evidence="2" type="ORF">OSNPB_030772750</name>
</gene>
<feature type="region of interest" description="Disordered" evidence="1">
    <location>
        <begin position="74"/>
        <end position="129"/>
    </location>
</feature>
<sequence length="141" mass="14810">MARRLVAQVPERAAGRVVPRRARGDGVQPVHVDADVVVVDVAELRRVHRVELHGEDAAARRVAVGGAVEEAQVLGRGGAGEVPRRGDGERDAVPGEVGERRHDAEHERRREGPDAAAAAAPVAEAERPSVERVALLAAAAG</sequence>
<accession>A0A0P0W3U9</accession>
<dbReference type="EMBL" id="AP014959">
    <property type="protein sequence ID" value="BAS86604.1"/>
    <property type="molecule type" value="Genomic_DNA"/>
</dbReference>
<name>A0A0P0W3U9_ORYSJ</name>
<proteinExistence type="predicted"/>
<feature type="compositionally biased region" description="Low complexity" evidence="1">
    <location>
        <begin position="114"/>
        <end position="123"/>
    </location>
</feature>
<evidence type="ECO:0000313" key="3">
    <source>
        <dbReference type="Proteomes" id="UP000059680"/>
    </source>
</evidence>
<protein>
    <submittedName>
        <fullName evidence="2">Os03g0772750 protein</fullName>
    </submittedName>
</protein>
<dbReference type="Proteomes" id="UP000059680">
    <property type="component" value="Chromosome 3"/>
</dbReference>
<dbReference type="PaxDb" id="39947-A0A0P0W3U9"/>